<evidence type="ECO:0000313" key="2">
    <source>
        <dbReference type="Proteomes" id="UP000198935"/>
    </source>
</evidence>
<dbReference type="Proteomes" id="UP000198935">
    <property type="component" value="Unassembled WGS sequence"/>
</dbReference>
<proteinExistence type="predicted"/>
<reference evidence="2" key="1">
    <citation type="submission" date="2016-10" db="EMBL/GenBank/DDBJ databases">
        <authorList>
            <person name="Varghese N."/>
            <person name="Submissions S."/>
        </authorList>
    </citation>
    <scope>NUCLEOTIDE SEQUENCE [LARGE SCALE GENOMIC DNA]</scope>
    <source>
        <strain evidence="2">SP</strain>
    </source>
</reference>
<dbReference type="AlphaFoldDB" id="A0A1H3V106"/>
<dbReference type="STRING" id="1503961.SAMN05421736_1331"/>
<sequence length="58" mass="6823">MIQELKNDVKEKPYAAKETRKAAVTIPHITESNSSRRLREKNNRIAAYARKKDRHVNF</sequence>
<organism evidence="1 2">
    <name type="scientific">Evansella caseinilytica</name>
    <dbReference type="NCBI Taxonomy" id="1503961"/>
    <lineage>
        <taxon>Bacteria</taxon>
        <taxon>Bacillati</taxon>
        <taxon>Bacillota</taxon>
        <taxon>Bacilli</taxon>
        <taxon>Bacillales</taxon>
        <taxon>Bacillaceae</taxon>
        <taxon>Evansella</taxon>
    </lineage>
</organism>
<gene>
    <name evidence="1" type="ORF">SAMN05421736_1331</name>
</gene>
<evidence type="ECO:0000313" key="1">
    <source>
        <dbReference type="EMBL" id="SDZ68226.1"/>
    </source>
</evidence>
<name>A0A1H3V106_9BACI</name>
<dbReference type="EMBL" id="FNPI01000033">
    <property type="protein sequence ID" value="SDZ68226.1"/>
    <property type="molecule type" value="Genomic_DNA"/>
</dbReference>
<protein>
    <submittedName>
        <fullName evidence="1">Uncharacterized protein</fullName>
    </submittedName>
</protein>
<accession>A0A1H3V106</accession>
<keyword evidence="2" id="KW-1185">Reference proteome</keyword>